<feature type="domain" description="Calcineurin-like phosphoesterase" evidence="2">
    <location>
        <begin position="23"/>
        <end position="241"/>
    </location>
</feature>
<dbReference type="InterPro" id="IPR004843">
    <property type="entry name" value="Calcineurin-like_PHP"/>
</dbReference>
<dbReference type="OrthoDB" id="9772095at2"/>
<evidence type="ECO:0000313" key="4">
    <source>
        <dbReference type="Proteomes" id="UP000199666"/>
    </source>
</evidence>
<dbReference type="Proteomes" id="UP000199666">
    <property type="component" value="Unassembled WGS sequence"/>
</dbReference>
<accession>A0A1I2TPK9</accession>
<proteinExistence type="predicted"/>
<evidence type="ECO:0000259" key="2">
    <source>
        <dbReference type="Pfam" id="PF00149"/>
    </source>
</evidence>
<dbReference type="Pfam" id="PF00149">
    <property type="entry name" value="Metallophos"/>
    <property type="match status" value="1"/>
</dbReference>
<reference evidence="3 4" key="1">
    <citation type="submission" date="2016-10" db="EMBL/GenBank/DDBJ databases">
        <authorList>
            <person name="de Groot N.N."/>
        </authorList>
    </citation>
    <scope>NUCLEOTIDE SEQUENCE [LARGE SCALE GENOMIC DNA]</scope>
    <source>
        <strain evidence="3 4">DSM 18684</strain>
    </source>
</reference>
<protein>
    <submittedName>
        <fullName evidence="3">Calcineurin-like phosphoesterase</fullName>
    </submittedName>
</protein>
<name>A0A1I2TPK9_9SPHI</name>
<dbReference type="InterPro" id="IPR051918">
    <property type="entry name" value="STPP_CPPED1"/>
</dbReference>
<evidence type="ECO:0000313" key="3">
    <source>
        <dbReference type="EMBL" id="SFG66862.1"/>
    </source>
</evidence>
<dbReference type="RefSeq" id="WP_090991987.1">
    <property type="nucleotide sequence ID" value="NZ_FOPP01000001.1"/>
</dbReference>
<organism evidence="3 4">
    <name type="scientific">Pedobacter insulae</name>
    <dbReference type="NCBI Taxonomy" id="414048"/>
    <lineage>
        <taxon>Bacteria</taxon>
        <taxon>Pseudomonadati</taxon>
        <taxon>Bacteroidota</taxon>
        <taxon>Sphingobacteriia</taxon>
        <taxon>Sphingobacteriales</taxon>
        <taxon>Sphingobacteriaceae</taxon>
        <taxon>Pedobacter</taxon>
    </lineage>
</organism>
<keyword evidence="1" id="KW-0732">Signal</keyword>
<dbReference type="PANTHER" id="PTHR43143">
    <property type="entry name" value="METALLOPHOSPHOESTERASE, CALCINEURIN SUPERFAMILY"/>
    <property type="match status" value="1"/>
</dbReference>
<feature type="chain" id="PRO_5011744592" evidence="1">
    <location>
        <begin position="23"/>
        <end position="325"/>
    </location>
</feature>
<sequence length="325" mass="36713">MIKRLKYLIFTGLILASCSQKARIVLLPDTQTYAEKYPEVLDAQLTWIAKNAKKIDFVLQQGDLTQNNNVKEWGIVKNAFAKIDNKVPYVLAAGNHDMGSGPGLFADVRNTSLFNTYFGEQNLKKYYGGSFEVGKLENAYFLFQTGKVKWLVITLEFGPRNEVLEWAGKIASKYADRLGIVNTHAYMYSDNTRIGVGDNWRPQAYGIGKDQGEKAVNDGEQIWDKLISKNQNIRWVFSGHILNSGVGTLISTNEKSLPVYQMLANYQEGVKGSIKGGNGFLRIVDLDFKEKSAQIRTFSPFLNEYKLDTANNFTLREIKFNTNIK</sequence>
<dbReference type="GO" id="GO:0016787">
    <property type="term" value="F:hydrolase activity"/>
    <property type="evidence" value="ECO:0007669"/>
    <property type="project" value="InterPro"/>
</dbReference>
<dbReference type="STRING" id="414048.SAMN04489864_101522"/>
<evidence type="ECO:0000256" key="1">
    <source>
        <dbReference type="SAM" id="SignalP"/>
    </source>
</evidence>
<dbReference type="InterPro" id="IPR029052">
    <property type="entry name" value="Metallo-depent_PP-like"/>
</dbReference>
<dbReference type="PANTHER" id="PTHR43143:SF5">
    <property type="entry name" value="SECRETED PROTEIN"/>
    <property type="match status" value="1"/>
</dbReference>
<dbReference type="Gene3D" id="3.60.21.10">
    <property type="match status" value="1"/>
</dbReference>
<dbReference type="EMBL" id="FOPP01000001">
    <property type="protein sequence ID" value="SFG66862.1"/>
    <property type="molecule type" value="Genomic_DNA"/>
</dbReference>
<dbReference type="SUPFAM" id="SSF56300">
    <property type="entry name" value="Metallo-dependent phosphatases"/>
    <property type="match status" value="1"/>
</dbReference>
<gene>
    <name evidence="3" type="ORF">SAMN04489864_101522</name>
</gene>
<dbReference type="AlphaFoldDB" id="A0A1I2TPK9"/>
<keyword evidence="4" id="KW-1185">Reference proteome</keyword>
<feature type="signal peptide" evidence="1">
    <location>
        <begin position="1"/>
        <end position="22"/>
    </location>
</feature>
<dbReference type="PROSITE" id="PS51257">
    <property type="entry name" value="PROKAR_LIPOPROTEIN"/>
    <property type="match status" value="1"/>
</dbReference>